<dbReference type="PRINTS" id="PR00080">
    <property type="entry name" value="SDRFAMILY"/>
</dbReference>
<dbReference type="RefSeq" id="WP_171225306.1">
    <property type="nucleotide sequence ID" value="NZ_CP053085.1"/>
</dbReference>
<dbReference type="PIRSF" id="PIRSF000126">
    <property type="entry name" value="11-beta-HSD1"/>
    <property type="match status" value="1"/>
</dbReference>
<dbReference type="Pfam" id="PF00106">
    <property type="entry name" value="adh_short"/>
    <property type="match status" value="1"/>
</dbReference>
<dbReference type="InterPro" id="IPR002347">
    <property type="entry name" value="SDR_fam"/>
</dbReference>
<dbReference type="PANTHER" id="PTHR43086">
    <property type="entry name" value="VERY-LONG-CHAIN 3-OXOOACYL-COA REDUCTASE"/>
    <property type="match status" value="1"/>
</dbReference>
<comment type="function">
    <text evidence="9">NADP-dependent dehydrogenase with broad substrate specificity acting on 3-hydroxy acids. Catalyzes the NADP-dependent oxidation of L-allo-threonine to L-2-amino-3-keto-butyrate, which is spontaneously decarboxylated into aminoacetone. Also acts on D-threonine, L-serine, D-serine, D-3-hydroxyisobutyrate, L-3-hydroxyisobutyrate, D-glycerate and L-glycerate. Able to catalyze the reduction of the malonic semialdehyde to 3-hydroxypropionic acid. YdfG is apparently supplementing RutE, the presumed malonic semialdehyde reductase involved in pyrimidine degradation since both are able to detoxify malonic semialdehyde.</text>
</comment>
<gene>
    <name evidence="12" type="ORF">HKW67_10315</name>
</gene>
<evidence type="ECO:0000256" key="5">
    <source>
        <dbReference type="ARBA" id="ARBA00044059"/>
    </source>
</evidence>
<evidence type="ECO:0000256" key="8">
    <source>
        <dbReference type="ARBA" id="ARBA00044349"/>
    </source>
</evidence>
<organism evidence="12 13">
    <name type="scientific">Gemmatimonas groenlandica</name>
    <dbReference type="NCBI Taxonomy" id="2732249"/>
    <lineage>
        <taxon>Bacteria</taxon>
        <taxon>Pseudomonadati</taxon>
        <taxon>Gemmatimonadota</taxon>
        <taxon>Gemmatimonadia</taxon>
        <taxon>Gemmatimonadales</taxon>
        <taxon>Gemmatimonadaceae</taxon>
        <taxon>Gemmatimonas</taxon>
    </lineage>
</organism>
<dbReference type="InterPro" id="IPR036291">
    <property type="entry name" value="NAD(P)-bd_dom_sf"/>
</dbReference>
<evidence type="ECO:0000256" key="1">
    <source>
        <dbReference type="ARBA" id="ARBA00006484"/>
    </source>
</evidence>
<dbReference type="EC" id="1.1.1.381" evidence="5"/>
<comment type="catalytic activity">
    <reaction evidence="3">
        <text>L-allo-threonine + NADP(+) = aminoacetone + CO2 + NADPH</text>
        <dbReference type="Rhea" id="RHEA:43524"/>
        <dbReference type="ChEBI" id="CHEBI:16526"/>
        <dbReference type="ChEBI" id="CHEBI:57783"/>
        <dbReference type="ChEBI" id="CHEBI:58320"/>
        <dbReference type="ChEBI" id="CHEBI:58349"/>
        <dbReference type="ChEBI" id="CHEBI:58585"/>
        <dbReference type="EC" id="1.1.1.381"/>
    </reaction>
</comment>
<evidence type="ECO:0000256" key="7">
    <source>
        <dbReference type="ARBA" id="ARBA00044271"/>
    </source>
</evidence>
<dbReference type="Proteomes" id="UP000500938">
    <property type="component" value="Chromosome"/>
</dbReference>
<dbReference type="PANTHER" id="PTHR43086:SF3">
    <property type="entry name" value="NADP-DEPENDENT 3-HYDROXY ACID DEHYDROGENASE YDFG"/>
    <property type="match status" value="1"/>
</dbReference>
<dbReference type="KEGG" id="ggr:HKW67_10315"/>
<evidence type="ECO:0000256" key="3">
    <source>
        <dbReference type="ARBA" id="ARBA00043812"/>
    </source>
</evidence>
<name>A0A6M4IR63_9BACT</name>
<evidence type="ECO:0000256" key="4">
    <source>
        <dbReference type="ARBA" id="ARBA00044050"/>
    </source>
</evidence>
<dbReference type="Gene3D" id="3.40.50.720">
    <property type="entry name" value="NAD(P)-binding Rossmann-like Domain"/>
    <property type="match status" value="1"/>
</dbReference>
<evidence type="ECO:0000256" key="11">
    <source>
        <dbReference type="RuleBase" id="RU000363"/>
    </source>
</evidence>
<dbReference type="PROSITE" id="PS00061">
    <property type="entry name" value="ADH_SHORT"/>
    <property type="match status" value="1"/>
</dbReference>
<sequence>MTPSANSRPVALITGASRGIGHAIALRLAPKHDLILVARDESLLMAVAAECEALGASVQCIAADVQNALVTAQRLTGLHVDVLVNNAGVAVMKPFLEMTAEEWHRQVDVNVNALYHVTRAVLPGMVARGHGHVCIIGSTAGRNTFVGGTCYTGTKHFVMGFAESLMLEVRDAGVGVSVITPGSVDTDLFPAGTNRTWMLEPQNVADAVGFAIEAPPHMLVHRLEVRPLSPKRPRAS</sequence>
<dbReference type="AlphaFoldDB" id="A0A6M4IR63"/>
<dbReference type="EC" id="1.1.1.298" evidence="4"/>
<dbReference type="SUPFAM" id="SSF51735">
    <property type="entry name" value="NAD(P)-binding Rossmann-fold domains"/>
    <property type="match status" value="1"/>
</dbReference>
<keyword evidence="2" id="KW-0560">Oxidoreductase</keyword>
<dbReference type="PRINTS" id="PR00081">
    <property type="entry name" value="GDHRDH"/>
</dbReference>
<evidence type="ECO:0000256" key="2">
    <source>
        <dbReference type="ARBA" id="ARBA00023002"/>
    </source>
</evidence>
<evidence type="ECO:0000256" key="6">
    <source>
        <dbReference type="ARBA" id="ARBA00044065"/>
    </source>
</evidence>
<evidence type="ECO:0000256" key="9">
    <source>
        <dbReference type="ARBA" id="ARBA00045650"/>
    </source>
</evidence>
<accession>A0A6M4IR63</accession>
<comment type="catalytic activity">
    <reaction evidence="10">
        <text>3-hydroxypropanoate + NADP(+) = 3-oxopropanoate + NADPH + H(+)</text>
        <dbReference type="Rhea" id="RHEA:26438"/>
        <dbReference type="ChEBI" id="CHEBI:15378"/>
        <dbReference type="ChEBI" id="CHEBI:16510"/>
        <dbReference type="ChEBI" id="CHEBI:33190"/>
        <dbReference type="ChEBI" id="CHEBI:57783"/>
        <dbReference type="ChEBI" id="CHEBI:58349"/>
        <dbReference type="EC" id="1.1.1.298"/>
    </reaction>
</comment>
<evidence type="ECO:0000256" key="10">
    <source>
        <dbReference type="ARBA" id="ARBA00047274"/>
    </source>
</evidence>
<comment type="similarity">
    <text evidence="1 11">Belongs to the short-chain dehydrogenases/reductases (SDR) family.</text>
</comment>
<evidence type="ECO:0000313" key="12">
    <source>
        <dbReference type="EMBL" id="QJR35876.1"/>
    </source>
</evidence>
<evidence type="ECO:0000313" key="13">
    <source>
        <dbReference type="Proteomes" id="UP000500938"/>
    </source>
</evidence>
<dbReference type="EMBL" id="CP053085">
    <property type="protein sequence ID" value="QJR35876.1"/>
    <property type="molecule type" value="Genomic_DNA"/>
</dbReference>
<reference evidence="12 13" key="1">
    <citation type="submission" date="2020-05" db="EMBL/GenBank/DDBJ databases">
        <title>Complete genome sequence of Gemmatimonas greenlandica TET16.</title>
        <authorList>
            <person name="Zeng Y."/>
        </authorList>
    </citation>
    <scope>NUCLEOTIDE SEQUENCE [LARGE SCALE GENOMIC DNA]</scope>
    <source>
        <strain evidence="12 13">TET16</strain>
    </source>
</reference>
<proteinExistence type="inferred from homology"/>
<keyword evidence="13" id="KW-1185">Reference proteome</keyword>
<dbReference type="GO" id="GO:0035527">
    <property type="term" value="F:3-hydroxypropionate dehydrogenase (NADP+) activity"/>
    <property type="evidence" value="ECO:0007669"/>
    <property type="project" value="UniProtKB-EC"/>
</dbReference>
<dbReference type="InterPro" id="IPR020904">
    <property type="entry name" value="Sc_DH/Rdtase_CS"/>
</dbReference>
<protein>
    <recommendedName>
        <fullName evidence="6">NADP-dependent 3-hydroxy acid dehydrogenase YdfG</fullName>
        <ecNumber evidence="4">1.1.1.298</ecNumber>
        <ecNumber evidence="5">1.1.1.381</ecNumber>
    </recommendedName>
    <alternativeName>
        <fullName evidence="8">L-allo-threonine dehydrogenase</fullName>
    </alternativeName>
    <alternativeName>
        <fullName evidence="7">Malonic semialdehyde reductase</fullName>
    </alternativeName>
</protein>